<dbReference type="eggNOG" id="ENOG502S72E">
    <property type="taxonomic scope" value="Eukaryota"/>
</dbReference>
<dbReference type="Gene3D" id="3.30.50.10">
    <property type="entry name" value="Erythroid Transcription Factor GATA-1, subunit A"/>
    <property type="match status" value="1"/>
</dbReference>
<reference evidence="8" key="1">
    <citation type="submission" date="2013-05" db="EMBL/GenBank/DDBJ databases">
        <title>The Genome sequence of Mucor circinelloides f. circinelloides 1006PhL.</title>
        <authorList>
            <consortium name="The Broad Institute Genomics Platform"/>
            <person name="Cuomo C."/>
            <person name="Earl A."/>
            <person name="Findley K."/>
            <person name="Lee S.C."/>
            <person name="Walker B."/>
            <person name="Young S."/>
            <person name="Zeng Q."/>
            <person name="Gargeya S."/>
            <person name="Fitzgerald M."/>
            <person name="Haas B."/>
            <person name="Abouelleil A."/>
            <person name="Allen A.W."/>
            <person name="Alvarado L."/>
            <person name="Arachchi H.M."/>
            <person name="Berlin A.M."/>
            <person name="Chapman S.B."/>
            <person name="Gainer-Dewar J."/>
            <person name="Goldberg J."/>
            <person name="Griggs A."/>
            <person name="Gujja S."/>
            <person name="Hansen M."/>
            <person name="Howarth C."/>
            <person name="Imamovic A."/>
            <person name="Ireland A."/>
            <person name="Larimer J."/>
            <person name="McCowan C."/>
            <person name="Murphy C."/>
            <person name="Pearson M."/>
            <person name="Poon T.W."/>
            <person name="Priest M."/>
            <person name="Roberts A."/>
            <person name="Saif S."/>
            <person name="Shea T."/>
            <person name="Sisk P."/>
            <person name="Sykes S."/>
            <person name="Wortman J."/>
            <person name="Nusbaum C."/>
            <person name="Birren B."/>
        </authorList>
    </citation>
    <scope>NUCLEOTIDE SEQUENCE [LARGE SCALE GENOMIC DNA]</scope>
    <source>
        <strain evidence="8">1006PhL</strain>
    </source>
</reference>
<evidence type="ECO:0000256" key="4">
    <source>
        <dbReference type="PROSITE-ProRule" id="PRU00094"/>
    </source>
</evidence>
<dbReference type="STRING" id="1220926.S2K5S2"/>
<dbReference type="Pfam" id="PF00320">
    <property type="entry name" value="GATA"/>
    <property type="match status" value="1"/>
</dbReference>
<evidence type="ECO:0000256" key="1">
    <source>
        <dbReference type="ARBA" id="ARBA00022723"/>
    </source>
</evidence>
<dbReference type="InterPro" id="IPR000679">
    <property type="entry name" value="Znf_GATA"/>
</dbReference>
<evidence type="ECO:0000259" key="6">
    <source>
        <dbReference type="PROSITE" id="PS50114"/>
    </source>
</evidence>
<dbReference type="GO" id="GO:0006355">
    <property type="term" value="P:regulation of DNA-templated transcription"/>
    <property type="evidence" value="ECO:0007669"/>
    <property type="project" value="InterPro"/>
</dbReference>
<feature type="region of interest" description="Disordered" evidence="5">
    <location>
        <begin position="416"/>
        <end position="438"/>
    </location>
</feature>
<dbReference type="PANTHER" id="PTHR45658">
    <property type="entry name" value="GATA TRANSCRIPTION FACTOR"/>
    <property type="match status" value="1"/>
</dbReference>
<dbReference type="AlphaFoldDB" id="S2K5S2"/>
<dbReference type="InParanoid" id="S2K5S2"/>
<evidence type="ECO:0000256" key="5">
    <source>
        <dbReference type="SAM" id="MobiDB-lite"/>
    </source>
</evidence>
<evidence type="ECO:0000256" key="3">
    <source>
        <dbReference type="ARBA" id="ARBA00022833"/>
    </source>
</evidence>
<gene>
    <name evidence="7" type="ORF">HMPREF1544_02483</name>
</gene>
<feature type="region of interest" description="Disordered" evidence="5">
    <location>
        <begin position="368"/>
        <end position="390"/>
    </location>
</feature>
<keyword evidence="2 4" id="KW-0863">Zinc-finger</keyword>
<dbReference type="InterPro" id="IPR051140">
    <property type="entry name" value="GATA_TF"/>
</dbReference>
<dbReference type="PROSITE" id="PS50114">
    <property type="entry name" value="GATA_ZN_FINGER_2"/>
    <property type="match status" value="1"/>
</dbReference>
<dbReference type="OMA" id="VGQTRCY"/>
<dbReference type="InterPro" id="IPR013088">
    <property type="entry name" value="Znf_NHR/GATA"/>
</dbReference>
<dbReference type="GO" id="GO:0043565">
    <property type="term" value="F:sequence-specific DNA binding"/>
    <property type="evidence" value="ECO:0007669"/>
    <property type="project" value="InterPro"/>
</dbReference>
<evidence type="ECO:0000313" key="8">
    <source>
        <dbReference type="Proteomes" id="UP000014254"/>
    </source>
</evidence>
<protein>
    <recommendedName>
        <fullName evidence="6">GATA-type domain-containing protein</fullName>
    </recommendedName>
</protein>
<dbReference type="EMBL" id="KE123917">
    <property type="protein sequence ID" value="EPB90738.1"/>
    <property type="molecule type" value="Genomic_DNA"/>
</dbReference>
<name>S2K5S2_MUCC1</name>
<dbReference type="VEuPathDB" id="FungiDB:HMPREF1544_02483"/>
<feature type="region of interest" description="Disordered" evidence="5">
    <location>
        <begin position="485"/>
        <end position="507"/>
    </location>
</feature>
<keyword evidence="3" id="KW-0862">Zinc</keyword>
<dbReference type="SUPFAM" id="SSF57716">
    <property type="entry name" value="Glucocorticoid receptor-like (DNA-binding domain)"/>
    <property type="match status" value="1"/>
</dbReference>
<organism evidence="7 8">
    <name type="scientific">Mucor circinelloides f. circinelloides (strain 1006PhL)</name>
    <name type="common">Mucormycosis agent</name>
    <name type="synonym">Calyptromyces circinelloides</name>
    <dbReference type="NCBI Taxonomy" id="1220926"/>
    <lineage>
        <taxon>Eukaryota</taxon>
        <taxon>Fungi</taxon>
        <taxon>Fungi incertae sedis</taxon>
        <taxon>Mucoromycota</taxon>
        <taxon>Mucoromycotina</taxon>
        <taxon>Mucoromycetes</taxon>
        <taxon>Mucorales</taxon>
        <taxon>Mucorineae</taxon>
        <taxon>Mucoraceae</taxon>
        <taxon>Mucor</taxon>
    </lineage>
</organism>
<dbReference type="CDD" id="cd00202">
    <property type="entry name" value="ZnF_GATA"/>
    <property type="match status" value="1"/>
</dbReference>
<keyword evidence="1" id="KW-0479">Metal-binding</keyword>
<sequence length="507" mass="56739">MTIQSSCFWSLLSLDTLEFIHIPSPIGKIKISTEDNQTTIRDVLLHRSLFEFMHPSEIRLAKNDLSSFLKLKTLAGSVTRCRLLSLKSMASLVLSKNPSLSANYQDWNIIDLVIYTATDDTVLAFFHNTDFGSCHFNDTPILSSPSCTATSDKACFDYEDALQLAQVLKLVQKTPITQTIDDTQLVSPIRIFQIVDSITLKPLFVWPQLYSFVDMVQSLAKEIALREFKSPSNGPSSSITTAGTSAAEDVSCTRHFYANSKIELFTTKRACEFQRILIPYGNILFESIQVIPIPITTTTTITTSTTTSLGRPPIGMYTNSFALYFNLKRVLKSDDEKEEVDRNHLFTFQHKYATNNFDLPECKSLAESGLRQGRSSQVHSTSAHPSAATATPVFSPASHLRKFRIQQHLQHDLAIKQQNSSCPSTEKKKRNNAFHEPVSTKVPENVKKCTRCHTSNSPEWRRGPDGHKTLCNACGLRYSRFRSKQWRTAATSSSSSPPANAPFSSTK</sequence>
<dbReference type="Proteomes" id="UP000014254">
    <property type="component" value="Unassembled WGS sequence"/>
</dbReference>
<dbReference type="OrthoDB" id="2162994at2759"/>
<dbReference type="GO" id="GO:0008270">
    <property type="term" value="F:zinc ion binding"/>
    <property type="evidence" value="ECO:0007669"/>
    <property type="project" value="UniProtKB-KW"/>
</dbReference>
<proteinExistence type="predicted"/>
<evidence type="ECO:0000313" key="7">
    <source>
        <dbReference type="EMBL" id="EPB90738.1"/>
    </source>
</evidence>
<evidence type="ECO:0000256" key="2">
    <source>
        <dbReference type="ARBA" id="ARBA00022771"/>
    </source>
</evidence>
<feature type="domain" description="GATA-type" evidence="6">
    <location>
        <begin position="443"/>
        <end position="478"/>
    </location>
</feature>
<feature type="compositionally biased region" description="Low complexity" evidence="5">
    <location>
        <begin position="379"/>
        <end position="390"/>
    </location>
</feature>
<accession>S2K5S2</accession>
<keyword evidence="8" id="KW-1185">Reference proteome</keyword>
<dbReference type="SMART" id="SM00401">
    <property type="entry name" value="ZnF_GATA"/>
    <property type="match status" value="1"/>
</dbReference>
<feature type="compositionally biased region" description="Low complexity" evidence="5">
    <location>
        <begin position="488"/>
        <end position="507"/>
    </location>
</feature>